<feature type="compositionally biased region" description="Acidic residues" evidence="1">
    <location>
        <begin position="123"/>
        <end position="135"/>
    </location>
</feature>
<protein>
    <recommendedName>
        <fullName evidence="4">Protein pinocchio</fullName>
    </recommendedName>
</protein>
<dbReference type="CTD" id="33288"/>
<proteinExistence type="predicted"/>
<evidence type="ECO:0000256" key="1">
    <source>
        <dbReference type="SAM" id="MobiDB-lite"/>
    </source>
</evidence>
<dbReference type="Proteomes" id="UP000594260">
    <property type="component" value="Unplaced"/>
</dbReference>
<feature type="region of interest" description="Disordered" evidence="1">
    <location>
        <begin position="102"/>
        <end position="135"/>
    </location>
</feature>
<dbReference type="RefSeq" id="XP_022660539.1">
    <property type="nucleotide sequence ID" value="XM_022804804.1"/>
</dbReference>
<keyword evidence="3" id="KW-1185">Reference proteome</keyword>
<dbReference type="OrthoDB" id="10062522at2759"/>
<evidence type="ECO:0008006" key="4">
    <source>
        <dbReference type="Google" id="ProtNLM"/>
    </source>
</evidence>
<dbReference type="AlphaFoldDB" id="A0A7M7M9V4"/>
<dbReference type="KEGG" id="vde:111250101"/>
<name>A0A7M7M9V4_VARDE</name>
<feature type="compositionally biased region" description="Basic and acidic residues" evidence="1">
    <location>
        <begin position="113"/>
        <end position="122"/>
    </location>
</feature>
<evidence type="ECO:0000313" key="3">
    <source>
        <dbReference type="Proteomes" id="UP000594260"/>
    </source>
</evidence>
<evidence type="ECO:0000313" key="2">
    <source>
        <dbReference type="EnsemblMetazoa" id="XP_022660539"/>
    </source>
</evidence>
<dbReference type="GeneID" id="111250101"/>
<organism evidence="2 3">
    <name type="scientific">Varroa destructor</name>
    <name type="common">Honeybee mite</name>
    <dbReference type="NCBI Taxonomy" id="109461"/>
    <lineage>
        <taxon>Eukaryota</taxon>
        <taxon>Metazoa</taxon>
        <taxon>Ecdysozoa</taxon>
        <taxon>Arthropoda</taxon>
        <taxon>Chelicerata</taxon>
        <taxon>Arachnida</taxon>
        <taxon>Acari</taxon>
        <taxon>Parasitiformes</taxon>
        <taxon>Mesostigmata</taxon>
        <taxon>Gamasina</taxon>
        <taxon>Dermanyssoidea</taxon>
        <taxon>Varroidae</taxon>
        <taxon>Varroa</taxon>
    </lineage>
</organism>
<accession>A0A7M7M9V4</accession>
<sequence length="281" mass="31182">MPGPSQLCTNNYRIVVNKKKTNELRRKKLRCASFSPSCMQASQFDSHPNDILRHSKSDPMLTSPTSREVMRSQQMAIARRLVSLQACGQQRYLQLRGRHSVEEDFPGQGGQNNRHEQDHEDDKRDEDEEAVEDDVSIAPTIEQIKDDYNSCFSCGVSWSDNHVSLDCKECGGYALTRPCLSCDGQCPSLWTRNLAASHDHRQAQWEGHCVLRRPASQMPRVPQDKRSNGFVRLEATAPINNAMNTSMSALTRSSASISTTTKNATIIPSTATAASSAAVAI</sequence>
<dbReference type="EnsemblMetazoa" id="XM_022804804">
    <property type="protein sequence ID" value="XP_022660539"/>
    <property type="gene ID" value="LOC111250101"/>
</dbReference>
<reference evidence="2" key="1">
    <citation type="submission" date="2021-01" db="UniProtKB">
        <authorList>
            <consortium name="EnsemblMetazoa"/>
        </authorList>
    </citation>
    <scope>IDENTIFICATION</scope>
</reference>
<dbReference type="InParanoid" id="A0A7M7M9V4"/>